<dbReference type="Gene3D" id="3.40.50.11900">
    <property type="match status" value="1"/>
</dbReference>
<accession>A0A650EN68</accession>
<dbReference type="PANTHER" id="PTHR32329:SF2">
    <property type="entry name" value="BIFUNCTIONAL PROTEIN [INCLUDES 2-HYDROXYACYL-COA DEHYDRATASE (N-TER) AND ITS ACTIVATOR DOMAIN (C_TERM)"/>
    <property type="match status" value="1"/>
</dbReference>
<name>A0A650EN68_9FIRM</name>
<gene>
    <name evidence="1" type="ORF">Firmicute1046_1890</name>
</gene>
<proteinExistence type="predicted"/>
<organism evidence="1">
    <name type="scientific">uncultured Bacillota bacterium</name>
    <dbReference type="NCBI Taxonomy" id="344338"/>
    <lineage>
        <taxon>Bacteria</taxon>
        <taxon>Bacillati</taxon>
        <taxon>Bacillota</taxon>
        <taxon>environmental samples</taxon>
    </lineage>
</organism>
<reference evidence="1" key="1">
    <citation type="journal article" date="2020" name="J. ISSAAS">
        <title>Lactobacilli and other gastrointestinal microbiota of Peromyscus leucopus, reservoir host for agents of Lyme disease and other zoonoses in North America.</title>
        <authorList>
            <person name="Milovic A."/>
            <person name="Bassam K."/>
            <person name="Shao H."/>
            <person name="Chatzistamou I."/>
            <person name="Tufts D.M."/>
            <person name="Diuk-Wasser M."/>
            <person name="Barbour A.G."/>
        </authorList>
    </citation>
    <scope>NUCLEOTIDE SEQUENCE</scope>
    <source>
        <strain evidence="1">LL40</strain>
    </source>
</reference>
<dbReference type="EMBL" id="MN577573">
    <property type="protein sequence ID" value="QGT51113.1"/>
    <property type="molecule type" value="Genomic_DNA"/>
</dbReference>
<dbReference type="InterPro" id="IPR051805">
    <property type="entry name" value="Dehydratase_Activator_Redct"/>
</dbReference>
<dbReference type="PANTHER" id="PTHR32329">
    <property type="entry name" value="BIFUNCTIONAL PROTEIN [INCLUDES 2-HYDROXYACYL-COA DEHYDRATASE (N-TER) AND ITS ACTIVATOR DOMAIN (C_TERM)-RELATED"/>
    <property type="match status" value="1"/>
</dbReference>
<evidence type="ECO:0000313" key="1">
    <source>
        <dbReference type="EMBL" id="QGT51113.1"/>
    </source>
</evidence>
<protein>
    <recommendedName>
        <fullName evidence="2">CoA protein activase</fullName>
    </recommendedName>
</protein>
<dbReference type="AlphaFoldDB" id="A0A650EN68"/>
<sequence length="409" mass="45975">MKVSFPHMGCVTGFKQLMEKLGHEVIMPQKPTQRTMELGVKYSPEFICFPFKVILGTYIECAEAGAELIISSGGSGPCRAGMYPDIHQKILEELGYKTKIIVFDSIFEDFSYFLEKAKTVLNGTSIPKALGIAKFTFHLIRKMDTLEKRLKIDRAYEENIGDYDHAWAKIVKSFEACKTTREVNKAYKEANRIFDAIPKRHVEEKDKLRMGIVGEIYVVMESSVNKNVEQILNSLGVEVENVQYISDWVLHNIQPRWGFFTKSRRVLKNSDSNAPLNCGGHDKENLGWVYDFAKRGFDGVIHLMPFACLPELVNLSKLPGVSTDLSMPILSLSLDEQTGEAHIKTRLEAFTDLARSKHYARLNKTNSAGQSIDEKIEGGISKVGGELGKVKDSITDSVNLKNNQPKVSQ</sequence>
<evidence type="ECO:0008006" key="2">
    <source>
        <dbReference type="Google" id="ProtNLM"/>
    </source>
</evidence>